<dbReference type="Pfam" id="PF07992">
    <property type="entry name" value="Pyr_redox_2"/>
    <property type="match status" value="1"/>
</dbReference>
<dbReference type="Gene3D" id="3.50.50.60">
    <property type="entry name" value="FAD/NAD(P)-binding domain"/>
    <property type="match status" value="2"/>
</dbReference>
<keyword evidence="5" id="KW-1185">Reference proteome</keyword>
<dbReference type="InterPro" id="IPR023753">
    <property type="entry name" value="FAD/NAD-binding_dom"/>
</dbReference>
<feature type="domain" description="FAD/NAD(P)-binding" evidence="3">
    <location>
        <begin position="19"/>
        <end position="303"/>
    </location>
</feature>
<proteinExistence type="predicted"/>
<protein>
    <submittedName>
        <fullName evidence="4">NAD(P)/FAD-dependent oxidoreductase</fullName>
    </submittedName>
</protein>
<gene>
    <name evidence="4" type="ORF">EU557_10115</name>
</gene>
<accession>A0A4Z0MRH5</accession>
<reference evidence="4 5" key="1">
    <citation type="submission" date="2019-04" db="EMBL/GenBank/DDBJ databases">
        <authorList>
            <person name="Feng G."/>
            <person name="Zhang J."/>
            <person name="Zhu H."/>
        </authorList>
    </citation>
    <scope>NUCLEOTIDE SEQUENCE [LARGE SCALE GENOMIC DNA]</scope>
    <source>
        <strain evidence="4 5">JCM 19491</strain>
    </source>
</reference>
<evidence type="ECO:0000256" key="1">
    <source>
        <dbReference type="ARBA" id="ARBA00022630"/>
    </source>
</evidence>
<dbReference type="PANTHER" id="PTHR48105">
    <property type="entry name" value="THIOREDOXIN REDUCTASE 1-RELATED-RELATED"/>
    <property type="match status" value="1"/>
</dbReference>
<dbReference type="PRINTS" id="PR00368">
    <property type="entry name" value="FADPNR"/>
</dbReference>
<evidence type="ECO:0000259" key="3">
    <source>
        <dbReference type="Pfam" id="PF07992"/>
    </source>
</evidence>
<evidence type="ECO:0000313" key="4">
    <source>
        <dbReference type="EMBL" id="TGD81876.1"/>
    </source>
</evidence>
<dbReference type="EMBL" id="SRKZ01000002">
    <property type="protein sequence ID" value="TGD81876.1"/>
    <property type="molecule type" value="Genomic_DNA"/>
</dbReference>
<organism evidence="4 5">
    <name type="scientific">Hymenobacter wooponensis</name>
    <dbReference type="NCBI Taxonomy" id="1525360"/>
    <lineage>
        <taxon>Bacteria</taxon>
        <taxon>Pseudomonadati</taxon>
        <taxon>Bacteroidota</taxon>
        <taxon>Cytophagia</taxon>
        <taxon>Cytophagales</taxon>
        <taxon>Hymenobacteraceae</taxon>
        <taxon>Hymenobacter</taxon>
    </lineage>
</organism>
<dbReference type="PRINTS" id="PR00469">
    <property type="entry name" value="PNDRDTASEII"/>
</dbReference>
<dbReference type="OrthoDB" id="9806179at2"/>
<keyword evidence="1" id="KW-0285">Flavoprotein</keyword>
<dbReference type="Proteomes" id="UP000298284">
    <property type="component" value="Unassembled WGS sequence"/>
</dbReference>
<dbReference type="RefSeq" id="WP_135530257.1">
    <property type="nucleotide sequence ID" value="NZ_SRKZ01000002.1"/>
</dbReference>
<evidence type="ECO:0000256" key="2">
    <source>
        <dbReference type="ARBA" id="ARBA00023002"/>
    </source>
</evidence>
<name>A0A4Z0MRH5_9BACT</name>
<dbReference type="SUPFAM" id="SSF51905">
    <property type="entry name" value="FAD/NAD(P)-binding domain"/>
    <property type="match status" value="1"/>
</dbReference>
<dbReference type="GO" id="GO:0016491">
    <property type="term" value="F:oxidoreductase activity"/>
    <property type="evidence" value="ECO:0007669"/>
    <property type="project" value="UniProtKB-KW"/>
</dbReference>
<evidence type="ECO:0000313" key="5">
    <source>
        <dbReference type="Proteomes" id="UP000298284"/>
    </source>
</evidence>
<sequence>MPAATTPRHRAPAQPATDYDVMIIGAGSAGLSAALVLGRCLRRVLVCDGGKPRNAPSPAVHGFLTRDGMLPDELLRLGREQLTPYKTVEVREARVLQVEVMAKYFRLTLEGATGHTTTYTTRKVLLATGVDDELPPLDGMRELWGTGVLHCPYCHGWEVRDKPLAVYGKHKSVTGLALLVSRWSNDITVCTDGWKGLTPNARRRLRRQGITVREEEIERLVGTPEGDLKHLLLKSGEKLVRKAVFIHAHQHQRSPIAEQLGCNLSEKGAILVDKDQQTSVRGFYAAGDITPGTQQALLAAAKGCQAAICINETLTREECPK</sequence>
<dbReference type="AlphaFoldDB" id="A0A4Z0MRH5"/>
<keyword evidence="2" id="KW-0560">Oxidoreductase</keyword>
<dbReference type="InterPro" id="IPR036188">
    <property type="entry name" value="FAD/NAD-bd_sf"/>
</dbReference>
<dbReference type="InterPro" id="IPR050097">
    <property type="entry name" value="Ferredoxin-NADP_redctase_2"/>
</dbReference>
<comment type="caution">
    <text evidence="4">The sequence shown here is derived from an EMBL/GenBank/DDBJ whole genome shotgun (WGS) entry which is preliminary data.</text>
</comment>